<evidence type="ECO:0000313" key="2">
    <source>
        <dbReference type="EMBL" id="KAF8414527.1"/>
    </source>
</evidence>
<feature type="domain" description="CCL2-like lectin" evidence="1">
    <location>
        <begin position="8"/>
        <end position="121"/>
    </location>
</feature>
<reference evidence="3" key="2">
    <citation type="journal article" date="2020" name="Nat. Commun.">
        <title>Large-scale genome sequencing of mycorrhizal fungi provides insights into the early evolution of symbiotic traits.</title>
        <authorList>
            <person name="Miyauchi S."/>
            <person name="Kiss E."/>
            <person name="Kuo A."/>
            <person name="Drula E."/>
            <person name="Kohler A."/>
            <person name="Sanchez-Garcia M."/>
            <person name="Morin E."/>
            <person name="Andreopoulos B."/>
            <person name="Barry K.W."/>
            <person name="Bonito G."/>
            <person name="Buee M."/>
            <person name="Carver A."/>
            <person name="Chen C."/>
            <person name="Cichocki N."/>
            <person name="Clum A."/>
            <person name="Culley D."/>
            <person name="Crous P.W."/>
            <person name="Fauchery L."/>
            <person name="Girlanda M."/>
            <person name="Hayes R.D."/>
            <person name="Keri Z."/>
            <person name="LaButti K."/>
            <person name="Lipzen A."/>
            <person name="Lombard V."/>
            <person name="Magnuson J."/>
            <person name="Maillard F."/>
            <person name="Murat C."/>
            <person name="Nolan M."/>
            <person name="Ohm R.A."/>
            <person name="Pangilinan J."/>
            <person name="Pereira M.F."/>
            <person name="Perotto S."/>
            <person name="Peter M."/>
            <person name="Pfister S."/>
            <person name="Riley R."/>
            <person name="Sitrit Y."/>
            <person name="Stielow J.B."/>
            <person name="Szollosi G."/>
            <person name="Zifcakova L."/>
            <person name="Stursova M."/>
            <person name="Spatafora J.W."/>
            <person name="Tedersoo L."/>
            <person name="Vaario L.M."/>
            <person name="Yamada A."/>
            <person name="Yan M."/>
            <person name="Wang P."/>
            <person name="Xu J."/>
            <person name="Bruns T."/>
            <person name="Baldrian P."/>
            <person name="Vilgalys R."/>
            <person name="Dunand C."/>
            <person name="Henrissat B."/>
            <person name="Grigoriev I.V."/>
            <person name="Hibbett D."/>
            <person name="Nagy L.G."/>
            <person name="Martin F.M."/>
        </authorList>
    </citation>
    <scope>NUCLEOTIDE SEQUENCE</scope>
    <source>
        <strain evidence="3">BED1</strain>
    </source>
</reference>
<dbReference type="InterPro" id="IPR048746">
    <property type="entry name" value="CCL2-like_lectin"/>
</dbReference>
<evidence type="ECO:0000259" key="1">
    <source>
        <dbReference type="Pfam" id="PF21595"/>
    </source>
</evidence>
<proteinExistence type="predicted"/>
<accession>A0AAD4BMT9</accession>
<name>A0AAD4BMT9_BOLED</name>
<gene>
    <name evidence="3" type="ORF">L210DRAFT_3648702</name>
    <name evidence="2" type="ORF">L210DRAFT_3658984</name>
</gene>
<reference evidence="3" key="1">
    <citation type="submission" date="2019-10" db="EMBL/GenBank/DDBJ databases">
        <authorList>
            <consortium name="DOE Joint Genome Institute"/>
            <person name="Kuo A."/>
            <person name="Miyauchi S."/>
            <person name="Kiss E."/>
            <person name="Drula E."/>
            <person name="Kohler A."/>
            <person name="Sanchez-Garcia M."/>
            <person name="Andreopoulos B."/>
            <person name="Barry K.W."/>
            <person name="Bonito G."/>
            <person name="Buee M."/>
            <person name="Carver A."/>
            <person name="Chen C."/>
            <person name="Cichocki N."/>
            <person name="Clum A."/>
            <person name="Culley D."/>
            <person name="Crous P.W."/>
            <person name="Fauchery L."/>
            <person name="Girlanda M."/>
            <person name="Hayes R."/>
            <person name="Keri Z."/>
            <person name="LaButti K."/>
            <person name="Lipzen A."/>
            <person name="Lombard V."/>
            <person name="Magnuson J."/>
            <person name="Maillard F."/>
            <person name="Morin E."/>
            <person name="Murat C."/>
            <person name="Nolan M."/>
            <person name="Ohm R."/>
            <person name="Pangilinan J."/>
            <person name="Pereira M."/>
            <person name="Perotto S."/>
            <person name="Peter M."/>
            <person name="Riley R."/>
            <person name="Sitrit Y."/>
            <person name="Stielow B."/>
            <person name="Szollosi G."/>
            <person name="Zifcakova L."/>
            <person name="Stursova M."/>
            <person name="Spatafora J.W."/>
            <person name="Tedersoo L."/>
            <person name="Vaario L.-M."/>
            <person name="Yamada A."/>
            <person name="Yan M."/>
            <person name="Wang P."/>
            <person name="Xu J."/>
            <person name="Bruns T."/>
            <person name="Baldrian P."/>
            <person name="Vilgalys R."/>
            <person name="Henrissat B."/>
            <person name="Grigoriev I.V."/>
            <person name="Hibbett D."/>
            <person name="Nagy L.G."/>
            <person name="Martin F.M."/>
        </authorList>
    </citation>
    <scope>NUCLEOTIDE SEQUENCE</scope>
    <source>
        <strain evidence="3">BED1</strain>
    </source>
</reference>
<dbReference type="Gene3D" id="2.80.10.50">
    <property type="match status" value="1"/>
</dbReference>
<protein>
    <recommendedName>
        <fullName evidence="1">CCL2-like lectin domain-containing protein</fullName>
    </recommendedName>
</protein>
<dbReference type="EMBL" id="WHUW01000495">
    <property type="protein sequence ID" value="KAF8414527.1"/>
    <property type="molecule type" value="Genomic_DNA"/>
</dbReference>
<dbReference type="Pfam" id="PF21595">
    <property type="entry name" value="CCL2-like"/>
    <property type="match status" value="1"/>
</dbReference>
<dbReference type="AlphaFoldDB" id="A0AAD4BMT9"/>
<evidence type="ECO:0000313" key="3">
    <source>
        <dbReference type="EMBL" id="KAF8435014.1"/>
    </source>
</evidence>
<evidence type="ECO:0000313" key="4">
    <source>
        <dbReference type="Proteomes" id="UP001194468"/>
    </source>
</evidence>
<organism evidence="3 4">
    <name type="scientific">Boletus edulis BED1</name>
    <dbReference type="NCBI Taxonomy" id="1328754"/>
    <lineage>
        <taxon>Eukaryota</taxon>
        <taxon>Fungi</taxon>
        <taxon>Dikarya</taxon>
        <taxon>Basidiomycota</taxon>
        <taxon>Agaricomycotina</taxon>
        <taxon>Agaricomycetes</taxon>
        <taxon>Agaricomycetidae</taxon>
        <taxon>Boletales</taxon>
        <taxon>Boletineae</taxon>
        <taxon>Boletaceae</taxon>
        <taxon>Boletoideae</taxon>
        <taxon>Boletus</taxon>
    </lineage>
</organism>
<keyword evidence="4" id="KW-1185">Reference proteome</keyword>
<dbReference type="EMBL" id="WHUW01000026">
    <property type="protein sequence ID" value="KAF8435014.1"/>
    <property type="molecule type" value="Genomic_DNA"/>
</dbReference>
<dbReference type="Proteomes" id="UP001194468">
    <property type="component" value="Unassembled WGS sequence"/>
</dbReference>
<comment type="caution">
    <text evidence="3">The sequence shown here is derived from an EMBL/GenBank/DDBJ whole genome shotgun (WGS) entry which is preliminary data.</text>
</comment>
<sequence>MCTGPNPGNYYIINTQLGPAGEQLAANNNINAPLFVIAAQQLMAQRWSVIGEPADPQRIVPLVDPGLEAAPAGNFVEALPAANFAWCMDANGDGYIIADPNTQLVWAINIAAEEQQIVLEPQGKKPLQVWRFLPA</sequence>